<protein>
    <submittedName>
        <fullName evidence="1">Uncharacterized protein</fullName>
    </submittedName>
</protein>
<dbReference type="EMBL" id="JAMQGO010000014">
    <property type="protein sequence ID" value="MCM2563617.1"/>
    <property type="molecule type" value="Genomic_DNA"/>
</dbReference>
<reference evidence="1" key="1">
    <citation type="submission" date="2022-06" db="EMBL/GenBank/DDBJ databases">
        <title>Lutimaribacter sp. EGI FJ00013, a novel bacterium isolated from a salt lake sediment enrichment.</title>
        <authorList>
            <person name="Gao L."/>
            <person name="Fang B.-Z."/>
            <person name="Li W.-J."/>
        </authorList>
    </citation>
    <scope>NUCLEOTIDE SEQUENCE</scope>
    <source>
        <strain evidence="1">EGI FJ00013</strain>
    </source>
</reference>
<dbReference type="Proteomes" id="UP001203036">
    <property type="component" value="Unassembled WGS sequence"/>
</dbReference>
<evidence type="ECO:0000313" key="1">
    <source>
        <dbReference type="EMBL" id="MCM2563617.1"/>
    </source>
</evidence>
<keyword evidence="2" id="KW-1185">Reference proteome</keyword>
<gene>
    <name evidence="1" type="ORF">M8744_15785</name>
</gene>
<name>A0ACC5ZZ41_9RHOB</name>
<sequence>MKKPGITALAIAFTAIVCPALAWSETGLTYHLHEADVAAENFDDTPPDHDGAIVRYVEQGPEFTAIWSVRNGDIDPDPAKATFASGERRMGLFIPFRDAGKQAAEAEGWKSFGRDLHYDRFEVSFSRGDKDRSVAGIEAVHYEIGTEIVFRMGDNPNGTRHHLESDVWLLPDHPYSEAPFAVDRAYADPRLAAALEEELGKIGMVGRVHTSYGQQPVDPSGSLVGDERSGTHMAWVTDLSAGEIQDIAPPVVAPETFDALRKASRAQPEKDCATILEGGTPGFIKDGLAPAAHAAFLSGLTPSCKRAFPDLASE</sequence>
<organism evidence="1 2">
    <name type="scientific">Lutimaribacter degradans</name>
    <dbReference type="NCBI Taxonomy" id="2945989"/>
    <lineage>
        <taxon>Bacteria</taxon>
        <taxon>Pseudomonadati</taxon>
        <taxon>Pseudomonadota</taxon>
        <taxon>Alphaproteobacteria</taxon>
        <taxon>Rhodobacterales</taxon>
        <taxon>Roseobacteraceae</taxon>
        <taxon>Lutimaribacter</taxon>
    </lineage>
</organism>
<accession>A0ACC5ZZ41</accession>
<comment type="caution">
    <text evidence="1">The sequence shown here is derived from an EMBL/GenBank/DDBJ whole genome shotgun (WGS) entry which is preliminary data.</text>
</comment>
<evidence type="ECO:0000313" key="2">
    <source>
        <dbReference type="Proteomes" id="UP001203036"/>
    </source>
</evidence>
<proteinExistence type="predicted"/>